<keyword evidence="1" id="KW-1133">Transmembrane helix</keyword>
<name>A0A1T4Z947_9ACTN</name>
<dbReference type="RefSeq" id="WP_078701166.1">
    <property type="nucleotide sequence ID" value="NZ_LT796768.1"/>
</dbReference>
<accession>A0A1T4Z947</accession>
<evidence type="ECO:0000313" key="3">
    <source>
        <dbReference type="Proteomes" id="UP000191040"/>
    </source>
</evidence>
<dbReference type="Proteomes" id="UP000191040">
    <property type="component" value="Chromosome I"/>
</dbReference>
<keyword evidence="3" id="KW-1185">Reference proteome</keyword>
<dbReference type="STRING" id="1736691.SAMN06295964_3313"/>
<keyword evidence="1" id="KW-0812">Transmembrane</keyword>
<dbReference type="AlphaFoldDB" id="A0A1T4Z947"/>
<dbReference type="OrthoDB" id="122519at2"/>
<sequence length="70" mass="7471">MPQATTAVPAATLPQIPVSALAPWAIFTALLTVVVLFFVGAEQGAFSVFEGTAIHEWVHDARHVLGYPCH</sequence>
<keyword evidence="1" id="KW-0472">Membrane</keyword>
<reference evidence="3" key="1">
    <citation type="submission" date="2017-02" db="EMBL/GenBank/DDBJ databases">
        <authorList>
            <person name="Varghese N."/>
            <person name="Submissions S."/>
        </authorList>
    </citation>
    <scope>NUCLEOTIDE SEQUENCE [LARGE SCALE GENOMIC DNA]</scope>
    <source>
        <strain evidence="3">9H-4</strain>
    </source>
</reference>
<dbReference type="EMBL" id="LT796768">
    <property type="protein sequence ID" value="SKB10408.1"/>
    <property type="molecule type" value="Genomic_DNA"/>
</dbReference>
<dbReference type="Pfam" id="PF09489">
    <property type="entry name" value="CbtB"/>
    <property type="match status" value="1"/>
</dbReference>
<gene>
    <name evidence="2" type="ORF">SAMN06295964_3313</name>
</gene>
<dbReference type="InterPro" id="IPR012667">
    <property type="entry name" value="CbtB_put"/>
</dbReference>
<feature type="transmembrane region" description="Helical" evidence="1">
    <location>
        <begin position="20"/>
        <end position="39"/>
    </location>
</feature>
<organism evidence="2 3">
    <name type="scientific">Aeromicrobium choanae</name>
    <dbReference type="NCBI Taxonomy" id="1736691"/>
    <lineage>
        <taxon>Bacteria</taxon>
        <taxon>Bacillati</taxon>
        <taxon>Actinomycetota</taxon>
        <taxon>Actinomycetes</taxon>
        <taxon>Propionibacteriales</taxon>
        <taxon>Nocardioidaceae</taxon>
        <taxon>Aeromicrobium</taxon>
    </lineage>
</organism>
<proteinExistence type="predicted"/>
<evidence type="ECO:0000313" key="2">
    <source>
        <dbReference type="EMBL" id="SKB10408.1"/>
    </source>
</evidence>
<evidence type="ECO:0000256" key="1">
    <source>
        <dbReference type="SAM" id="Phobius"/>
    </source>
</evidence>
<protein>
    <submittedName>
        <fullName evidence="2">Probable cobalt transporter subunit (CbtB)</fullName>
    </submittedName>
</protein>